<feature type="compositionally biased region" description="Polar residues" evidence="1">
    <location>
        <begin position="45"/>
        <end position="59"/>
    </location>
</feature>
<dbReference type="Pfam" id="PF00395">
    <property type="entry name" value="SLH"/>
    <property type="match status" value="2"/>
</dbReference>
<dbReference type="InterPro" id="IPR005201">
    <property type="entry name" value="TIM_ENGase"/>
</dbReference>
<protein>
    <recommendedName>
        <fullName evidence="3">SLH domain-containing protein</fullName>
    </recommendedName>
</protein>
<evidence type="ECO:0000313" key="4">
    <source>
        <dbReference type="EMBL" id="GGH38664.1"/>
    </source>
</evidence>
<dbReference type="Gene3D" id="3.20.20.80">
    <property type="entry name" value="Glycosidases"/>
    <property type="match status" value="1"/>
</dbReference>
<feature type="chain" id="PRO_5047164390" description="SLH domain-containing protein" evidence="2">
    <location>
        <begin position="34"/>
        <end position="1267"/>
    </location>
</feature>
<dbReference type="InterPro" id="IPR032979">
    <property type="entry name" value="ENGase"/>
</dbReference>
<proteinExistence type="predicted"/>
<name>A0ABQ1YWI1_9BACL</name>
<keyword evidence="5" id="KW-1185">Reference proteome</keyword>
<comment type="caution">
    <text evidence="4">The sequence shown here is derived from an EMBL/GenBank/DDBJ whole genome shotgun (WGS) entry which is preliminary data.</text>
</comment>
<reference evidence="5" key="1">
    <citation type="journal article" date="2019" name="Int. J. Syst. Evol. Microbiol.">
        <title>The Global Catalogue of Microorganisms (GCM) 10K type strain sequencing project: providing services to taxonomists for standard genome sequencing and annotation.</title>
        <authorList>
            <consortium name="The Broad Institute Genomics Platform"/>
            <consortium name="The Broad Institute Genome Sequencing Center for Infectious Disease"/>
            <person name="Wu L."/>
            <person name="Ma J."/>
        </authorList>
    </citation>
    <scope>NUCLEOTIDE SEQUENCE [LARGE SCALE GENOMIC DNA]</scope>
    <source>
        <strain evidence="5">CGMCC 1.12769</strain>
    </source>
</reference>
<feature type="region of interest" description="Disordered" evidence="1">
    <location>
        <begin position="40"/>
        <end position="71"/>
    </location>
</feature>
<dbReference type="PANTHER" id="PTHR13246">
    <property type="entry name" value="ENDO BETA N-ACETYLGLUCOSAMINIDASE"/>
    <property type="match status" value="1"/>
</dbReference>
<feature type="domain" description="SLH" evidence="3">
    <location>
        <begin position="1213"/>
        <end position="1267"/>
    </location>
</feature>
<dbReference type="Gene3D" id="2.60.120.260">
    <property type="entry name" value="Galactose-binding domain-like"/>
    <property type="match status" value="1"/>
</dbReference>
<feature type="signal peptide" evidence="2">
    <location>
        <begin position="1"/>
        <end position="33"/>
    </location>
</feature>
<organism evidence="4 5">
    <name type="scientific">Paenibacillus segetis</name>
    <dbReference type="NCBI Taxonomy" id="1325360"/>
    <lineage>
        <taxon>Bacteria</taxon>
        <taxon>Bacillati</taxon>
        <taxon>Bacillota</taxon>
        <taxon>Bacilli</taxon>
        <taxon>Bacillales</taxon>
        <taxon>Paenibacillaceae</taxon>
        <taxon>Paenibacillus</taxon>
    </lineage>
</organism>
<feature type="domain" description="SLH" evidence="3">
    <location>
        <begin position="1113"/>
        <end position="1176"/>
    </location>
</feature>
<evidence type="ECO:0000256" key="1">
    <source>
        <dbReference type="SAM" id="MobiDB-lite"/>
    </source>
</evidence>
<dbReference type="InterPro" id="IPR001119">
    <property type="entry name" value="SLH_dom"/>
</dbReference>
<dbReference type="Pfam" id="PF03644">
    <property type="entry name" value="Glyco_hydro_85"/>
    <property type="match status" value="1"/>
</dbReference>
<dbReference type="PANTHER" id="PTHR13246:SF1">
    <property type="entry name" value="CYTOSOLIC ENDO-BETA-N-ACETYLGLUCOSAMINIDASE"/>
    <property type="match status" value="1"/>
</dbReference>
<evidence type="ECO:0000256" key="2">
    <source>
        <dbReference type="SAM" id="SignalP"/>
    </source>
</evidence>
<evidence type="ECO:0000259" key="3">
    <source>
        <dbReference type="PROSITE" id="PS51272"/>
    </source>
</evidence>
<dbReference type="InterPro" id="IPR013783">
    <property type="entry name" value="Ig-like_fold"/>
</dbReference>
<dbReference type="EMBL" id="BMFT01000005">
    <property type="protein sequence ID" value="GGH38664.1"/>
    <property type="molecule type" value="Genomic_DNA"/>
</dbReference>
<gene>
    <name evidence="4" type="ORF">GCM10008013_46910</name>
</gene>
<dbReference type="PROSITE" id="PS51272">
    <property type="entry name" value="SLH"/>
    <property type="match status" value="2"/>
</dbReference>
<sequence length="1267" mass="139899">MNINTMRKSFPKLTAIVLVVVMVASGLPLTVHAGDTWPFKEESAHGQNQPNVHGYTSGQIMDWTPESDPDAEKLRSHVPLQKRIDSFAATQANPNLSPDVQMTNVSGDYGNAFIENAAYTNKFVQYHFNFWQYIDYYSPWHGTATAYTPAEYYDDLAQKDWQQKWFEFGMLNIPNPTYTDAAHKNGVLSLAGIFFSNNDRGQQTYKQMIVKDEDGNFPVAEKMVEMANYFGYDGYFINQEEQKPNVAVKDIPDYIAFMKVLQQAGLYVQWYDSLQTNDGSNTFTRTFNDNNISFLYDKNTGEKVSQSFFFDYGVKDAQINSSVNYINKLNSTYGTNYSLYDIGFAGLEAGRDRFKDVNGTALNNLLSNGVPRLSVATLGADFVHAGLDEDMGQSWPVSKRSDNAYQWMTNLRDQLWWSGPNVNPTNVSLSETNTVSDVYADNRYWPGIASVITERSVIGDTNFYTNFNTGHGLSYYVNGNESSSSEWSNMSLQDVPVTWQWWQDTAGQQLTVDVDYGPKYSIADTDRYNYEQIGGFNGGSSLVVNGELDAENFLRLYKTDLDVNKNSKLSITYNKPSADDQSSMQLGLIFKDNSTEVVKLPIAHSGNKTTGWLTKEVELGQYDGKSIAALGLVFNPGQAKIANYQMNIGQIRVFDGSAVKPSAPTGLAITEAYTDTNEMNMKWNMDTDYSQVKQYNVYVNDIYVGGKYDEVFYIKNLPTQKGTLKVVPVGADGLEGDAATLDFDLTAAVSDIKVDATENGDFTVSWSNEQVTSGDIKVKVRSLNKITTPAPISKEMVVPAGSTTASFTGMPVNGDDYIVTISTGDKNAVSLSGNFIDKISEPYAEAYSWVGDTIKLPMPNTRDWRYLYVYEDDQPKSFSTTYSAGDFEKIIRGRTVKSSLSFTTTASKVHVVMEDYAGNLSESLELVKSQTISKVVVSAKELSQSSDNGVTTISAGPEVTEIELPTDAGQLLGENQLTLQSDKVVVGITPELLQQLKDLLTQEQLAGSKIQVNVTPKSLEESGIQTEAITTLQGTTVEFDLNIIAGDGTVHRISSFVKPVKLSLPIDDTLRANLLGMYQIADNGSLNYLGGSRVVDSMEIEANQSGNYALLEYTTNFVDVPKNHWAVNAIRTLAAKQLIQGDSEGQFQPSSTITRAEFMELMDNVLSLKGQGKASDIVTGDYEPSASITRQEIVTIVMRAYALEHGTELPKSSAKFSDESQIAPWAKDSVKSAVALGLVKGRNGDQFAPSGTATRAEVAQMIMNYLK</sequence>
<evidence type="ECO:0000313" key="5">
    <source>
        <dbReference type="Proteomes" id="UP000659344"/>
    </source>
</evidence>
<accession>A0ABQ1YWI1</accession>
<dbReference type="Gene3D" id="2.60.40.10">
    <property type="entry name" value="Immunoglobulins"/>
    <property type="match status" value="1"/>
</dbReference>
<dbReference type="Proteomes" id="UP000659344">
    <property type="component" value="Unassembled WGS sequence"/>
</dbReference>
<keyword evidence="2" id="KW-0732">Signal</keyword>